<evidence type="ECO:0000256" key="10">
    <source>
        <dbReference type="ARBA" id="ARBA00023180"/>
    </source>
</evidence>
<keyword evidence="4" id="KW-1003">Cell membrane</keyword>
<accession>A0ABR0AF91</accession>
<evidence type="ECO:0000256" key="11">
    <source>
        <dbReference type="ARBA" id="ARBA00023286"/>
    </source>
</evidence>
<keyword evidence="6 13" id="KW-1133">Transmembrane helix</keyword>
<gene>
    <name evidence="17" type="ORF">OUZ56_009177</name>
</gene>
<evidence type="ECO:0008006" key="19">
    <source>
        <dbReference type="Google" id="ProtNLM"/>
    </source>
</evidence>
<feature type="transmembrane region" description="Helical" evidence="13">
    <location>
        <begin position="207"/>
        <end position="227"/>
    </location>
</feature>
<feature type="domain" description="Ionotropic glutamate receptor L-glutamate and glycine-binding" evidence="16">
    <location>
        <begin position="57"/>
        <end position="126"/>
    </location>
</feature>
<dbReference type="SUPFAM" id="SSF53850">
    <property type="entry name" value="Periplasmic binding protein-like II"/>
    <property type="match status" value="1"/>
</dbReference>
<evidence type="ECO:0000256" key="5">
    <source>
        <dbReference type="ARBA" id="ARBA00022692"/>
    </source>
</evidence>
<keyword evidence="3" id="KW-0813">Transport</keyword>
<feature type="transmembrane region" description="Helical" evidence="13">
    <location>
        <begin position="144"/>
        <end position="163"/>
    </location>
</feature>
<evidence type="ECO:0000313" key="17">
    <source>
        <dbReference type="EMBL" id="KAK4023781.1"/>
    </source>
</evidence>
<dbReference type="Pfam" id="PF10613">
    <property type="entry name" value="Lig_chan-Glu_bd"/>
    <property type="match status" value="1"/>
</dbReference>
<keyword evidence="10" id="KW-0325">Glycoprotein</keyword>
<feature type="signal peptide" evidence="14">
    <location>
        <begin position="1"/>
        <end position="28"/>
    </location>
</feature>
<feature type="domain" description="Ionotropic glutamate receptor C-terminal" evidence="15">
    <location>
        <begin position="147"/>
        <end position="413"/>
    </location>
</feature>
<sequence length="445" mass="50313">MISQKMTKFMSFILLLLQAFLGSQIVYGTRQQLRNNLNGEVLRVVTGHQQNDSINELSVSFVIFPAAQNTNGIKQNGTWNGVIGSLTRDEADLGLVPVAISLERYEAIDFSGRVGGDYTGILVKYPHGSVSFTSAFDVFSTGIWIGWVVSAVVVVAISTFLTYVTRRSRLSGDEMSKTSPGTFAWYLYSVMVSQGSHFPSHQPSQKLLAATWCFVSFVFVNIYNTTLTSYMSVTYQKPEINSFYDLAAATPYKATILTGSIQEIDLMESNNWAMKIVADRIEKCSSDCKKFSVQELVSPLLDNKDYVSILPVRIGSSLMQRYNSERVKCRLALAYEKTSWLPMFFAVQKNSPYNEEINRESLWFSDTGLSEYGKSKNRQCQLKYNSKGISTKRIGNRIKLEQFHLPFLILFGGYILAFMQFFREKFICPHRPLAIKNFVYVVSTI</sequence>
<dbReference type="InterPro" id="IPR001320">
    <property type="entry name" value="Iontro_rcpt_C"/>
</dbReference>
<evidence type="ECO:0000256" key="7">
    <source>
        <dbReference type="ARBA" id="ARBA00023065"/>
    </source>
</evidence>
<dbReference type="InterPro" id="IPR019594">
    <property type="entry name" value="Glu/Gly-bd"/>
</dbReference>
<comment type="subcellular location">
    <subcellularLocation>
        <location evidence="1">Cell membrane</location>
        <topology evidence="1">Multi-pass membrane protein</topology>
    </subcellularLocation>
</comment>
<keyword evidence="5 13" id="KW-0812">Transmembrane</keyword>
<evidence type="ECO:0000259" key="16">
    <source>
        <dbReference type="Pfam" id="PF10613"/>
    </source>
</evidence>
<evidence type="ECO:0000259" key="15">
    <source>
        <dbReference type="Pfam" id="PF00060"/>
    </source>
</evidence>
<evidence type="ECO:0000256" key="1">
    <source>
        <dbReference type="ARBA" id="ARBA00004651"/>
    </source>
</evidence>
<keyword evidence="8 13" id="KW-0472">Membrane</keyword>
<comment type="caution">
    <text evidence="17">The sequence shown here is derived from an EMBL/GenBank/DDBJ whole genome shotgun (WGS) entry which is preliminary data.</text>
</comment>
<dbReference type="Pfam" id="PF00060">
    <property type="entry name" value="Lig_chan"/>
    <property type="match status" value="1"/>
</dbReference>
<keyword evidence="7" id="KW-0406">Ion transport</keyword>
<evidence type="ECO:0000256" key="8">
    <source>
        <dbReference type="ARBA" id="ARBA00023136"/>
    </source>
</evidence>
<evidence type="ECO:0000256" key="9">
    <source>
        <dbReference type="ARBA" id="ARBA00023170"/>
    </source>
</evidence>
<dbReference type="InterPro" id="IPR052192">
    <property type="entry name" value="Insect_Ionotropic_Sensory_Rcpt"/>
</dbReference>
<dbReference type="Gene3D" id="1.10.287.70">
    <property type="match status" value="1"/>
</dbReference>
<proteinExistence type="inferred from homology"/>
<dbReference type="EMBL" id="JAOYFB010000037">
    <property type="protein sequence ID" value="KAK4023781.1"/>
    <property type="molecule type" value="Genomic_DNA"/>
</dbReference>
<evidence type="ECO:0000256" key="2">
    <source>
        <dbReference type="ARBA" id="ARBA00008685"/>
    </source>
</evidence>
<dbReference type="Gene3D" id="3.40.190.10">
    <property type="entry name" value="Periplasmic binding protein-like II"/>
    <property type="match status" value="1"/>
</dbReference>
<reference evidence="17 18" key="1">
    <citation type="journal article" date="2023" name="Nucleic Acids Res.">
        <title>The hologenome of Daphnia magna reveals possible DNA methylation and microbiome-mediated evolution of the host genome.</title>
        <authorList>
            <person name="Chaturvedi A."/>
            <person name="Li X."/>
            <person name="Dhandapani V."/>
            <person name="Marshall H."/>
            <person name="Kissane S."/>
            <person name="Cuenca-Cambronero M."/>
            <person name="Asole G."/>
            <person name="Calvet F."/>
            <person name="Ruiz-Romero M."/>
            <person name="Marangio P."/>
            <person name="Guigo R."/>
            <person name="Rago D."/>
            <person name="Mirbahai L."/>
            <person name="Eastwood N."/>
            <person name="Colbourne J.K."/>
            <person name="Zhou J."/>
            <person name="Mallon E."/>
            <person name="Orsini L."/>
        </authorList>
    </citation>
    <scope>NUCLEOTIDE SEQUENCE [LARGE SCALE GENOMIC DNA]</scope>
    <source>
        <strain evidence="17">LRV0_1</strain>
    </source>
</reference>
<evidence type="ECO:0000313" key="18">
    <source>
        <dbReference type="Proteomes" id="UP001234178"/>
    </source>
</evidence>
<protein>
    <recommendedName>
        <fullName evidence="19">Ionotropic glutamate receptor C-terminal domain-containing protein</fullName>
    </recommendedName>
</protein>
<name>A0ABR0AF91_9CRUS</name>
<comment type="similarity">
    <text evidence="2">Belongs to the glutamate-gated ion channel (TC 1.A.10.1) family.</text>
</comment>
<keyword evidence="12" id="KW-0407">Ion channel</keyword>
<dbReference type="Proteomes" id="UP001234178">
    <property type="component" value="Unassembled WGS sequence"/>
</dbReference>
<organism evidence="17 18">
    <name type="scientific">Daphnia magna</name>
    <dbReference type="NCBI Taxonomy" id="35525"/>
    <lineage>
        <taxon>Eukaryota</taxon>
        <taxon>Metazoa</taxon>
        <taxon>Ecdysozoa</taxon>
        <taxon>Arthropoda</taxon>
        <taxon>Crustacea</taxon>
        <taxon>Branchiopoda</taxon>
        <taxon>Diplostraca</taxon>
        <taxon>Cladocera</taxon>
        <taxon>Anomopoda</taxon>
        <taxon>Daphniidae</taxon>
        <taxon>Daphnia</taxon>
    </lineage>
</organism>
<evidence type="ECO:0000256" key="13">
    <source>
        <dbReference type="SAM" id="Phobius"/>
    </source>
</evidence>
<keyword evidence="18" id="KW-1185">Reference proteome</keyword>
<evidence type="ECO:0000256" key="14">
    <source>
        <dbReference type="SAM" id="SignalP"/>
    </source>
</evidence>
<evidence type="ECO:0000256" key="6">
    <source>
        <dbReference type="ARBA" id="ARBA00022989"/>
    </source>
</evidence>
<keyword evidence="11" id="KW-1071">Ligand-gated ion channel</keyword>
<dbReference type="PANTHER" id="PTHR42643">
    <property type="entry name" value="IONOTROPIC RECEPTOR 20A-RELATED"/>
    <property type="match status" value="1"/>
</dbReference>
<feature type="transmembrane region" description="Helical" evidence="13">
    <location>
        <begin position="403"/>
        <end position="422"/>
    </location>
</feature>
<dbReference type="PANTHER" id="PTHR42643:SF24">
    <property type="entry name" value="IONOTROPIC RECEPTOR 60A"/>
    <property type="match status" value="1"/>
</dbReference>
<evidence type="ECO:0000256" key="12">
    <source>
        <dbReference type="ARBA" id="ARBA00023303"/>
    </source>
</evidence>
<feature type="chain" id="PRO_5046065427" description="Ionotropic glutamate receptor C-terminal domain-containing protein" evidence="14">
    <location>
        <begin position="29"/>
        <end position="445"/>
    </location>
</feature>
<keyword evidence="14" id="KW-0732">Signal</keyword>
<evidence type="ECO:0000256" key="3">
    <source>
        <dbReference type="ARBA" id="ARBA00022448"/>
    </source>
</evidence>
<evidence type="ECO:0000256" key="4">
    <source>
        <dbReference type="ARBA" id="ARBA00022475"/>
    </source>
</evidence>
<keyword evidence="9" id="KW-0675">Receptor</keyword>